<dbReference type="EMBL" id="LKCN02000015">
    <property type="protein sequence ID" value="RCI09450.1"/>
    <property type="molecule type" value="Genomic_DNA"/>
</dbReference>
<sequence length="87" mass="9115">MNDESKVARPGAGFGRRAGSDVAMYMANGDTKPEPGNAAGQSGTRWLLVVREGTYSGVGGWQQPVAGDGGETVERNFWGTASLSPRQ</sequence>
<evidence type="ECO:0000313" key="2">
    <source>
        <dbReference type="Proteomes" id="UP000253664"/>
    </source>
</evidence>
<evidence type="ECO:0000313" key="1">
    <source>
        <dbReference type="EMBL" id="RCI09450.1"/>
    </source>
</evidence>
<dbReference type="AlphaFoldDB" id="A0A367L4V1"/>
<dbReference type="Proteomes" id="UP000253664">
    <property type="component" value="Unassembled WGS sequence"/>
</dbReference>
<name>A0A367L4V1_9HYPO</name>
<keyword evidence="2" id="KW-1185">Reference proteome</keyword>
<proteinExistence type="predicted"/>
<accession>A0A367L4V1</accession>
<protein>
    <submittedName>
        <fullName evidence="1">Uncharacterized protein</fullName>
    </submittedName>
</protein>
<reference evidence="1 2" key="1">
    <citation type="journal article" date="2015" name="BMC Genomics">
        <title>Insights from the genome of Ophiocordyceps polyrhachis-furcata to pathogenicity and host specificity in insect fungi.</title>
        <authorList>
            <person name="Wichadakul D."/>
            <person name="Kobmoo N."/>
            <person name="Ingsriswang S."/>
            <person name="Tangphatsornruang S."/>
            <person name="Chantasingh D."/>
            <person name="Luangsa-ard J.J."/>
            <person name="Eurwilaichitr L."/>
        </authorList>
    </citation>
    <scope>NUCLEOTIDE SEQUENCE [LARGE SCALE GENOMIC DNA]</scope>
    <source>
        <strain evidence="1 2">BCC 54312</strain>
    </source>
</reference>
<comment type="caution">
    <text evidence="1">The sequence shown here is derived from an EMBL/GenBank/DDBJ whole genome shotgun (WGS) entry which is preliminary data.</text>
</comment>
<organism evidence="1 2">
    <name type="scientific">Ophiocordyceps polyrhachis-furcata BCC 54312</name>
    <dbReference type="NCBI Taxonomy" id="1330021"/>
    <lineage>
        <taxon>Eukaryota</taxon>
        <taxon>Fungi</taxon>
        <taxon>Dikarya</taxon>
        <taxon>Ascomycota</taxon>
        <taxon>Pezizomycotina</taxon>
        <taxon>Sordariomycetes</taxon>
        <taxon>Hypocreomycetidae</taxon>
        <taxon>Hypocreales</taxon>
        <taxon>Ophiocordycipitaceae</taxon>
        <taxon>Ophiocordyceps</taxon>
    </lineage>
</organism>
<gene>
    <name evidence="1" type="ORF">L249_3735</name>
</gene>